<name>A0A8H8CEJ6_PSICU</name>
<reference evidence="6" key="1">
    <citation type="submission" date="2021-02" db="EMBL/GenBank/DDBJ databases">
        <title>Psilocybe cubensis genome.</title>
        <authorList>
            <person name="Mckernan K.J."/>
            <person name="Crawford S."/>
            <person name="Trippe A."/>
            <person name="Kane L.T."/>
            <person name="Mclaughlin S."/>
        </authorList>
    </citation>
    <scope>NUCLEOTIDE SEQUENCE [LARGE SCALE GENOMIC DNA]</scope>
    <source>
        <strain evidence="6">MGC-MH-2018</strain>
    </source>
</reference>
<keyword evidence="3" id="KW-0808">Transferase</keyword>
<keyword evidence="4" id="KW-0663">Pyridoxal phosphate</keyword>
<dbReference type="EMBL" id="JAFIQS010000018">
    <property type="protein sequence ID" value="KAG5162678.1"/>
    <property type="molecule type" value="Genomic_DNA"/>
</dbReference>
<comment type="cofactor">
    <cofactor evidence="1">
        <name>pyridoxal 5'-phosphate</name>
        <dbReference type="ChEBI" id="CHEBI:597326"/>
    </cofactor>
</comment>
<accession>A0A8H8CEJ6</accession>
<organism evidence="6">
    <name type="scientific">Psilocybe cubensis</name>
    <name type="common">Psychedelic mushroom</name>
    <name type="synonym">Stropharia cubensis</name>
    <dbReference type="NCBI Taxonomy" id="181762"/>
    <lineage>
        <taxon>Eukaryota</taxon>
        <taxon>Fungi</taxon>
        <taxon>Dikarya</taxon>
        <taxon>Basidiomycota</taxon>
        <taxon>Agaricomycotina</taxon>
        <taxon>Agaricomycetes</taxon>
        <taxon>Agaricomycetidae</taxon>
        <taxon>Agaricales</taxon>
        <taxon>Agaricineae</taxon>
        <taxon>Strophariaceae</taxon>
        <taxon>Psilocybe</taxon>
    </lineage>
</organism>
<gene>
    <name evidence="6" type="ORF">JR316_012563</name>
</gene>
<sequence length="446" mass="48724">MESRSALAGKLQAALSSRDERWIRRRLPDPNTSSSNSPLIDFNSNDYLSLSASSKLRSHFLNKLAESPDVLGSGGSRLLVNGRAHAALEARLAEFFRSETALLFNSGFDANVGFFSCIPQAGDVVVYDEYIHASVHDGVRSSRARDAQYSFNHNSMTDLRQVLYRLREEKAALRTAKSSLFLAVESLYSMDGTFAPLKEIADILDEVFPLKNGYLVVDEAHCTGIYGPQGRGRVAMLGLEGRVLARLHTFGKALAATGAVVITNTLIRDYLLNYARSLIYTTSLSYANIVAADCSFDMLIDGTAQHLSNHLFELSTYFTDTLRPLLISKNIPAALVSLPSHLHLPPASSPQPPSPIIPVLTPHPRPLSAYLLALGMNARPITWPTVPKGKDRVRVCLHAGNTKQDVDALIKGIVAWALETMKGDSSDKAILSTRKVALHGLLESKL</sequence>
<evidence type="ECO:0000256" key="4">
    <source>
        <dbReference type="ARBA" id="ARBA00022898"/>
    </source>
</evidence>
<comment type="similarity">
    <text evidence="2">Belongs to the class-II pyridoxal-phosphate-dependent aminotransferase family. BioF subfamily.</text>
</comment>
<dbReference type="SUPFAM" id="SSF53383">
    <property type="entry name" value="PLP-dependent transferases"/>
    <property type="match status" value="1"/>
</dbReference>
<dbReference type="InterPro" id="IPR050087">
    <property type="entry name" value="AON_synthase_class-II"/>
</dbReference>
<evidence type="ECO:0000256" key="1">
    <source>
        <dbReference type="ARBA" id="ARBA00001933"/>
    </source>
</evidence>
<feature type="domain" description="Aminotransferase class I/classII large" evidence="5">
    <location>
        <begin position="39"/>
        <end position="413"/>
    </location>
</feature>
<proteinExistence type="inferred from homology"/>
<evidence type="ECO:0000256" key="2">
    <source>
        <dbReference type="ARBA" id="ARBA00010008"/>
    </source>
</evidence>
<protein>
    <recommendedName>
        <fullName evidence="5">Aminotransferase class I/classII large domain-containing protein</fullName>
    </recommendedName>
</protein>
<dbReference type="GO" id="GO:0030170">
    <property type="term" value="F:pyridoxal phosphate binding"/>
    <property type="evidence" value="ECO:0007669"/>
    <property type="project" value="InterPro"/>
</dbReference>
<dbReference type="GO" id="GO:0016740">
    <property type="term" value="F:transferase activity"/>
    <property type="evidence" value="ECO:0007669"/>
    <property type="project" value="UniProtKB-KW"/>
</dbReference>
<evidence type="ECO:0000313" key="6">
    <source>
        <dbReference type="EMBL" id="KAG5162678.1"/>
    </source>
</evidence>
<dbReference type="PANTHER" id="PTHR13693">
    <property type="entry name" value="CLASS II AMINOTRANSFERASE/8-AMINO-7-OXONONANOATE SYNTHASE"/>
    <property type="match status" value="1"/>
</dbReference>
<comment type="caution">
    <text evidence="6">The sequence shown here is derived from an EMBL/GenBank/DDBJ whole genome shotgun (WGS) entry which is preliminary data.</text>
</comment>
<dbReference type="Gene3D" id="3.90.1150.10">
    <property type="entry name" value="Aspartate Aminotransferase, domain 1"/>
    <property type="match status" value="1"/>
</dbReference>
<dbReference type="InterPro" id="IPR015421">
    <property type="entry name" value="PyrdxlP-dep_Trfase_major"/>
</dbReference>
<evidence type="ECO:0000259" key="5">
    <source>
        <dbReference type="Pfam" id="PF00155"/>
    </source>
</evidence>
<dbReference type="InterPro" id="IPR015422">
    <property type="entry name" value="PyrdxlP-dep_Trfase_small"/>
</dbReference>
<dbReference type="GO" id="GO:0009102">
    <property type="term" value="P:biotin biosynthetic process"/>
    <property type="evidence" value="ECO:0007669"/>
    <property type="project" value="TreeGrafter"/>
</dbReference>
<evidence type="ECO:0000256" key="3">
    <source>
        <dbReference type="ARBA" id="ARBA00022679"/>
    </source>
</evidence>
<dbReference type="Gene3D" id="3.40.640.10">
    <property type="entry name" value="Type I PLP-dependent aspartate aminotransferase-like (Major domain)"/>
    <property type="match status" value="1"/>
</dbReference>
<dbReference type="PANTHER" id="PTHR13693:SF77">
    <property type="entry name" value="8-AMINO-7-OXONONANOATE SYNTHASE"/>
    <property type="match status" value="1"/>
</dbReference>
<dbReference type="OrthoDB" id="2382073at2759"/>
<dbReference type="InterPro" id="IPR015424">
    <property type="entry name" value="PyrdxlP-dep_Trfase"/>
</dbReference>
<dbReference type="InterPro" id="IPR004839">
    <property type="entry name" value="Aminotransferase_I/II_large"/>
</dbReference>
<dbReference type="Pfam" id="PF00155">
    <property type="entry name" value="Aminotran_1_2"/>
    <property type="match status" value="1"/>
</dbReference>
<dbReference type="AlphaFoldDB" id="A0A8H8CEJ6"/>